<dbReference type="InterPro" id="IPR012373">
    <property type="entry name" value="Ferrdict_sens_TM"/>
</dbReference>
<dbReference type="PANTHER" id="PTHR30273">
    <property type="entry name" value="PERIPLASMIC SIGNAL SENSOR AND SIGMA FACTOR ACTIVATOR FECR-RELATED"/>
    <property type="match status" value="1"/>
</dbReference>
<proteinExistence type="predicted"/>
<dbReference type="Gene3D" id="2.60.120.1440">
    <property type="match status" value="1"/>
</dbReference>
<feature type="domain" description="Protein FecR C-terminal" evidence="3">
    <location>
        <begin position="290"/>
        <end position="358"/>
    </location>
</feature>
<dbReference type="Proteomes" id="UP000192756">
    <property type="component" value="Unassembled WGS sequence"/>
</dbReference>
<keyword evidence="1" id="KW-0812">Transmembrane</keyword>
<name>A0A1W1ZUW4_9SPHI</name>
<dbReference type="Pfam" id="PF04773">
    <property type="entry name" value="FecR"/>
    <property type="match status" value="1"/>
</dbReference>
<evidence type="ECO:0000259" key="2">
    <source>
        <dbReference type="Pfam" id="PF04773"/>
    </source>
</evidence>
<dbReference type="GO" id="GO:0016989">
    <property type="term" value="F:sigma factor antagonist activity"/>
    <property type="evidence" value="ECO:0007669"/>
    <property type="project" value="TreeGrafter"/>
</dbReference>
<feature type="transmembrane region" description="Helical" evidence="1">
    <location>
        <begin position="65"/>
        <end position="87"/>
    </location>
</feature>
<organism evidence="4 5">
    <name type="scientific">Pedobacter africanus</name>
    <dbReference type="NCBI Taxonomy" id="151894"/>
    <lineage>
        <taxon>Bacteria</taxon>
        <taxon>Pseudomonadati</taxon>
        <taxon>Bacteroidota</taxon>
        <taxon>Sphingobacteriia</taxon>
        <taxon>Sphingobacteriales</taxon>
        <taxon>Sphingobacteriaceae</taxon>
        <taxon>Pedobacter</taxon>
    </lineage>
</organism>
<dbReference type="STRING" id="151894.SAMN04488524_0976"/>
<dbReference type="AlphaFoldDB" id="A0A1W1ZUW4"/>
<evidence type="ECO:0000256" key="1">
    <source>
        <dbReference type="SAM" id="Phobius"/>
    </source>
</evidence>
<evidence type="ECO:0000313" key="5">
    <source>
        <dbReference type="Proteomes" id="UP000192756"/>
    </source>
</evidence>
<dbReference type="EMBL" id="FWXT01000001">
    <property type="protein sequence ID" value="SMC51868.1"/>
    <property type="molecule type" value="Genomic_DNA"/>
</dbReference>
<feature type="domain" description="FecR protein" evidence="2">
    <location>
        <begin position="159"/>
        <end position="249"/>
    </location>
</feature>
<sequence>MENKNAWQIIDKYNKGMATPEETRLVESWYLKMETGETLGTAELQQEHELGLKQLDAYITRRRNLLLVWSAAAAVVLLTLFTALFFYNGTPKGIKEQISLAQDIPPGKNTAVVTLANGDTLRLSDAQHTLSVSGRALVYEDGTVARQTVAGTSAMLIASTPRGGTYKFKLSDGTLVILNAESSLKFSQVFDGVERVVELTGEAYFEVAKNMGMPFIVKTAGQNVKVLGTHFNINSYSGITSTTLLEGSVSVSAGAEEKILVPGQQADLTGDKLTVKKADVEAAVSWKDGYFRFNEESIPEIMQKISRWYDVDIRYEGKISREVFTGAISRFSNISDVLDMLERTKIIHFKLEGRRVIVLN</sequence>
<reference evidence="5" key="1">
    <citation type="submission" date="2017-04" db="EMBL/GenBank/DDBJ databases">
        <authorList>
            <person name="Varghese N."/>
            <person name="Submissions S."/>
        </authorList>
    </citation>
    <scope>NUCLEOTIDE SEQUENCE [LARGE SCALE GENOMIC DNA]</scope>
    <source>
        <strain evidence="5">DSM 12126</strain>
    </source>
</reference>
<protein>
    <submittedName>
        <fullName evidence="4">FecR family protein</fullName>
    </submittedName>
</protein>
<evidence type="ECO:0000313" key="4">
    <source>
        <dbReference type="EMBL" id="SMC51868.1"/>
    </source>
</evidence>
<dbReference type="InterPro" id="IPR006860">
    <property type="entry name" value="FecR"/>
</dbReference>
<dbReference type="InterPro" id="IPR032508">
    <property type="entry name" value="FecR_C"/>
</dbReference>
<keyword evidence="5" id="KW-1185">Reference proteome</keyword>
<keyword evidence="1" id="KW-1133">Transmembrane helix</keyword>
<gene>
    <name evidence="4" type="ORF">SAMN04488524_0976</name>
</gene>
<dbReference type="RefSeq" id="WP_084237260.1">
    <property type="nucleotide sequence ID" value="NZ_FWXT01000001.1"/>
</dbReference>
<dbReference type="PANTHER" id="PTHR30273:SF2">
    <property type="entry name" value="PROTEIN FECR"/>
    <property type="match status" value="1"/>
</dbReference>
<keyword evidence="1" id="KW-0472">Membrane</keyword>
<dbReference type="Pfam" id="PF16344">
    <property type="entry name" value="FecR_C"/>
    <property type="match status" value="1"/>
</dbReference>
<dbReference type="OrthoDB" id="1097347at2"/>
<evidence type="ECO:0000259" key="3">
    <source>
        <dbReference type="Pfam" id="PF16344"/>
    </source>
</evidence>
<dbReference type="Gene3D" id="3.55.50.30">
    <property type="match status" value="1"/>
</dbReference>
<accession>A0A1W1ZUW4</accession>